<dbReference type="GO" id="GO:0003676">
    <property type="term" value="F:nucleic acid binding"/>
    <property type="evidence" value="ECO:0007669"/>
    <property type="project" value="InterPro"/>
</dbReference>
<evidence type="ECO:0000259" key="2">
    <source>
        <dbReference type="Pfam" id="PF13592"/>
    </source>
</evidence>
<dbReference type="Pfam" id="PF13358">
    <property type="entry name" value="DDE_3"/>
    <property type="match status" value="1"/>
</dbReference>
<feature type="domain" description="Winged helix-turn helix" evidence="2">
    <location>
        <begin position="98"/>
        <end position="156"/>
    </location>
</feature>
<dbReference type="Pfam" id="PF13592">
    <property type="entry name" value="HTH_33"/>
    <property type="match status" value="1"/>
</dbReference>
<dbReference type="Proteomes" id="UP000095401">
    <property type="component" value="Chromosome"/>
</dbReference>
<reference evidence="4" key="1">
    <citation type="submission" date="2016-09" db="EMBL/GenBank/DDBJ databases">
        <title>Acidihalobacter prosperus F5.</title>
        <authorList>
            <person name="Khaleque H.N."/>
            <person name="Ramsay J.P."/>
            <person name="Kaksonen A.H."/>
            <person name="Boxall N.J."/>
            <person name="Watkin E.L.J."/>
        </authorList>
    </citation>
    <scope>NUCLEOTIDE SEQUENCE [LARGE SCALE GENOMIC DNA]</scope>
    <source>
        <strain evidence="4">F5</strain>
    </source>
</reference>
<keyword evidence="4" id="KW-1185">Reference proteome</keyword>
<dbReference type="AlphaFoldDB" id="A0A1D8IPI7"/>
<gene>
    <name evidence="3" type="ORF">BI364_10270</name>
</gene>
<dbReference type="InterPro" id="IPR047655">
    <property type="entry name" value="Transpos_IS630-like"/>
</dbReference>
<organism evidence="3 4">
    <name type="scientific">Acidihalobacter yilgarnensis</name>
    <dbReference type="NCBI Taxonomy" id="2819280"/>
    <lineage>
        <taxon>Bacteria</taxon>
        <taxon>Pseudomonadati</taxon>
        <taxon>Pseudomonadota</taxon>
        <taxon>Gammaproteobacteria</taxon>
        <taxon>Chromatiales</taxon>
        <taxon>Ectothiorhodospiraceae</taxon>
        <taxon>Acidihalobacter</taxon>
    </lineage>
</organism>
<accession>A0A1D8IPI7</accession>
<dbReference type="SUPFAM" id="SSF46689">
    <property type="entry name" value="Homeodomain-like"/>
    <property type="match status" value="1"/>
</dbReference>
<sequence length="345" mass="39256">MEKEDARKQSREVLHERRKQVIRLYRKGMPVMRIVEHSGLSWYAVNAAITAYSTAGAVALKPAARGKKQGSGRRLSGSQEMAVRQIICDKRPEQLKMEFALWNRAAVMQLIERECGIKLSVRGVGNHLKRWGFTPQKPIKKAYEQSPEAVKAWLDNEYPAIEQRAKAEGAEVHWGDETAVVNTDVRGRSYAPVGKTPVTLAVGGTRQKLSMIATVTNQGKTRWMIIDEAFNADRLIEFLEALLRDAAKKVFLILDNLRVHHSKPVKAWVEAHKDKIELFYLPSYSPELNPEERLNADLKQALYSKVPVRTKARLKAATTEHMRTLEKSPERVKKYFQDARVKYAA</sequence>
<evidence type="ECO:0000313" key="4">
    <source>
        <dbReference type="Proteomes" id="UP000095401"/>
    </source>
</evidence>
<dbReference type="PANTHER" id="PTHR46564">
    <property type="entry name" value="TRANSPOSASE"/>
    <property type="match status" value="1"/>
</dbReference>
<dbReference type="InterPro" id="IPR038717">
    <property type="entry name" value="Tc1-like_DDE_dom"/>
</dbReference>
<name>A0A1D8IPI7_9GAMM</name>
<dbReference type="NCBIfam" id="NF033545">
    <property type="entry name" value="transpos_IS630"/>
    <property type="match status" value="1"/>
</dbReference>
<protein>
    <submittedName>
        <fullName evidence="3">IS630 family transposase</fullName>
    </submittedName>
</protein>
<feature type="domain" description="Tc1-like transposase DDE" evidence="1">
    <location>
        <begin position="172"/>
        <end position="314"/>
    </location>
</feature>
<proteinExistence type="predicted"/>
<dbReference type="InterPro" id="IPR009057">
    <property type="entry name" value="Homeodomain-like_sf"/>
</dbReference>
<dbReference type="InterPro" id="IPR036397">
    <property type="entry name" value="RNaseH_sf"/>
</dbReference>
<dbReference type="InterPro" id="IPR025959">
    <property type="entry name" value="Winged_HTH_dom"/>
</dbReference>
<dbReference type="Gene3D" id="3.30.420.10">
    <property type="entry name" value="Ribonuclease H-like superfamily/Ribonuclease H"/>
    <property type="match status" value="1"/>
</dbReference>
<evidence type="ECO:0000259" key="1">
    <source>
        <dbReference type="Pfam" id="PF13358"/>
    </source>
</evidence>
<dbReference type="RefSeq" id="WP_070078656.1">
    <property type="nucleotide sequence ID" value="NZ_CP017415.1"/>
</dbReference>
<dbReference type="EMBL" id="CP017415">
    <property type="protein sequence ID" value="AOU98294.1"/>
    <property type="molecule type" value="Genomic_DNA"/>
</dbReference>
<evidence type="ECO:0000313" key="3">
    <source>
        <dbReference type="EMBL" id="AOU98294.1"/>
    </source>
</evidence>
<dbReference type="PANTHER" id="PTHR46564:SF1">
    <property type="entry name" value="TRANSPOSASE"/>
    <property type="match status" value="1"/>
</dbReference>
<dbReference type="KEGG" id="aprs:BI364_10270"/>